<feature type="region of interest" description="Disordered" evidence="1">
    <location>
        <begin position="1"/>
        <end position="37"/>
    </location>
</feature>
<evidence type="ECO:0000256" key="1">
    <source>
        <dbReference type="SAM" id="MobiDB-lite"/>
    </source>
</evidence>
<reference evidence="2" key="1">
    <citation type="submission" date="2018-06" db="EMBL/GenBank/DDBJ databases">
        <authorList>
            <person name="Zhirakovskaya E."/>
        </authorList>
    </citation>
    <scope>NUCLEOTIDE SEQUENCE</scope>
</reference>
<sequence>MQSASIGRKNQRPIEGRVGIGAAARMPQQGRRPATPMMCGSSAELDVWRCSICHDEEWSEEVTVVGTTLTLRRTDVIVGSPVSPHSPPLRP</sequence>
<protein>
    <submittedName>
        <fullName evidence="2">Uncharacterized protein</fullName>
    </submittedName>
</protein>
<gene>
    <name evidence="2" type="ORF">MNBD_ACTINO02-1274</name>
</gene>
<proteinExistence type="predicted"/>
<dbReference type="AlphaFoldDB" id="A0A3B0SZX7"/>
<evidence type="ECO:0000313" key="2">
    <source>
        <dbReference type="EMBL" id="VAW07772.1"/>
    </source>
</evidence>
<name>A0A3B0SZX7_9ZZZZ</name>
<organism evidence="2">
    <name type="scientific">hydrothermal vent metagenome</name>
    <dbReference type="NCBI Taxonomy" id="652676"/>
    <lineage>
        <taxon>unclassified sequences</taxon>
        <taxon>metagenomes</taxon>
        <taxon>ecological metagenomes</taxon>
    </lineage>
</organism>
<dbReference type="EMBL" id="UOEK01000417">
    <property type="protein sequence ID" value="VAW07772.1"/>
    <property type="molecule type" value="Genomic_DNA"/>
</dbReference>
<accession>A0A3B0SZX7</accession>